<comment type="subunit">
    <text evidence="4">Part of the 50S ribosomal subunit.</text>
</comment>
<evidence type="ECO:0000313" key="8">
    <source>
        <dbReference type="EMBL" id="PJA90287.1"/>
    </source>
</evidence>
<evidence type="ECO:0000256" key="6">
    <source>
        <dbReference type="RuleBase" id="RU003870"/>
    </source>
</evidence>
<evidence type="ECO:0000256" key="3">
    <source>
        <dbReference type="ARBA" id="ARBA00023274"/>
    </source>
</evidence>
<keyword evidence="4 6" id="KW-0699">rRNA-binding</keyword>
<dbReference type="Gene3D" id="3.90.930.12">
    <property type="entry name" value="Ribosomal protein L6, alpha-beta domain"/>
    <property type="match status" value="2"/>
</dbReference>
<evidence type="ECO:0000313" key="9">
    <source>
        <dbReference type="Proteomes" id="UP000230843"/>
    </source>
</evidence>
<dbReference type="PRINTS" id="PR00059">
    <property type="entry name" value="RIBOSOMALL6"/>
</dbReference>
<dbReference type="EMBL" id="PFVJ01000016">
    <property type="protein sequence ID" value="PJA90287.1"/>
    <property type="molecule type" value="Genomic_DNA"/>
</dbReference>
<keyword evidence="4 6" id="KW-0694">RNA-binding</keyword>
<dbReference type="GO" id="GO:0019843">
    <property type="term" value="F:rRNA binding"/>
    <property type="evidence" value="ECO:0007669"/>
    <property type="project" value="UniProtKB-UniRule"/>
</dbReference>
<dbReference type="GO" id="GO:0003735">
    <property type="term" value="F:structural constituent of ribosome"/>
    <property type="evidence" value="ECO:0007669"/>
    <property type="project" value="UniProtKB-UniRule"/>
</dbReference>
<reference evidence="9" key="1">
    <citation type="submission" date="2017-09" db="EMBL/GenBank/DDBJ databases">
        <title>Depth-based differentiation of microbial function through sediment-hosted aquifers and enrichment of novel symbionts in the deep terrestrial subsurface.</title>
        <authorList>
            <person name="Probst A.J."/>
            <person name="Ladd B."/>
            <person name="Jarett J.K."/>
            <person name="Geller-Mcgrath D.E."/>
            <person name="Sieber C.M.K."/>
            <person name="Emerson J.B."/>
            <person name="Anantharaman K."/>
            <person name="Thomas B.C."/>
            <person name="Malmstrom R."/>
            <person name="Stieglmeier M."/>
            <person name="Klingl A."/>
            <person name="Woyke T."/>
            <person name="Ryan C.M."/>
            <person name="Banfield J.F."/>
        </authorList>
    </citation>
    <scope>NUCLEOTIDE SEQUENCE [LARGE SCALE GENOMIC DNA]</scope>
</reference>
<dbReference type="InterPro" id="IPR019906">
    <property type="entry name" value="Ribosomal_uL6_bac-type"/>
</dbReference>
<proteinExistence type="inferred from homology"/>
<dbReference type="HAMAP" id="MF_01365_B">
    <property type="entry name" value="Ribosomal_uL6_B"/>
    <property type="match status" value="1"/>
</dbReference>
<keyword evidence="3 4" id="KW-0687">Ribonucleoprotein</keyword>
<gene>
    <name evidence="4" type="primary">rplF</name>
    <name evidence="8" type="ORF">CO137_00715</name>
</gene>
<name>A0A2M7Z7J2_9BACT</name>
<keyword evidence="2 4" id="KW-0689">Ribosomal protein</keyword>
<comment type="similarity">
    <text evidence="1 4 5">Belongs to the universal ribosomal protein uL6 family.</text>
</comment>
<protein>
    <recommendedName>
        <fullName evidence="4">Large ribosomal subunit protein uL6</fullName>
    </recommendedName>
</protein>
<dbReference type="InterPro" id="IPR002358">
    <property type="entry name" value="Ribosomal_uL6_CS"/>
</dbReference>
<evidence type="ECO:0000256" key="2">
    <source>
        <dbReference type="ARBA" id="ARBA00022980"/>
    </source>
</evidence>
<dbReference type="InterPro" id="IPR000702">
    <property type="entry name" value="Ribosomal_uL6-like"/>
</dbReference>
<dbReference type="PANTHER" id="PTHR11655">
    <property type="entry name" value="60S/50S RIBOSOMAL PROTEIN L6/L9"/>
    <property type="match status" value="1"/>
</dbReference>
<dbReference type="Proteomes" id="UP000230843">
    <property type="component" value="Unassembled WGS sequence"/>
</dbReference>
<comment type="function">
    <text evidence="4 6">This protein binds to the 23S rRNA, and is important in its secondary structure. It is located near the subunit interface in the base of the L7/L12 stalk, and near the tRNA binding site of the peptidyltransferase center.</text>
</comment>
<dbReference type="InterPro" id="IPR036789">
    <property type="entry name" value="Ribosomal_uL6-like_a/b-dom_sf"/>
</dbReference>
<dbReference type="GO" id="GO:0022625">
    <property type="term" value="C:cytosolic large ribosomal subunit"/>
    <property type="evidence" value="ECO:0007669"/>
    <property type="project" value="UniProtKB-UniRule"/>
</dbReference>
<comment type="caution">
    <text evidence="8">The sequence shown here is derived from an EMBL/GenBank/DDBJ whole genome shotgun (WGS) entry which is preliminary data.</text>
</comment>
<evidence type="ECO:0000256" key="1">
    <source>
        <dbReference type="ARBA" id="ARBA00009356"/>
    </source>
</evidence>
<dbReference type="PIRSF" id="PIRSF002162">
    <property type="entry name" value="Ribosomal_L6"/>
    <property type="match status" value="1"/>
</dbReference>
<sequence>MSRIGKQIIQIPQGVTVETVEGFIIVKGPKGELKKALNPIVKVNITENEVTVKVDNENDKKERSLWGTFASHIKNMVVGVTEGYKKQLEINGVGYRVAMQGKDLKMEVGFSHSVIFDVPEGITLTVEKNLITIEGIDKELVGQTAAEIRAIKKPEPYKGKGIKYVDEVIRRKAGKAAKSA</sequence>
<feature type="domain" description="Large ribosomal subunit protein uL6 alpha-beta" evidence="7">
    <location>
        <begin position="11"/>
        <end position="83"/>
    </location>
</feature>
<organism evidence="8 9">
    <name type="scientific">Candidatus Magasanikbacteria bacterium CG_4_9_14_3_um_filter_32_9</name>
    <dbReference type="NCBI Taxonomy" id="1974644"/>
    <lineage>
        <taxon>Bacteria</taxon>
        <taxon>Candidatus Magasanikiibacteriota</taxon>
    </lineage>
</organism>
<evidence type="ECO:0000256" key="5">
    <source>
        <dbReference type="RuleBase" id="RU003869"/>
    </source>
</evidence>
<dbReference type="SUPFAM" id="SSF56053">
    <property type="entry name" value="Ribosomal protein L6"/>
    <property type="match status" value="2"/>
</dbReference>
<feature type="domain" description="Large ribosomal subunit protein uL6 alpha-beta" evidence="7">
    <location>
        <begin position="92"/>
        <end position="164"/>
    </location>
</feature>
<evidence type="ECO:0000259" key="7">
    <source>
        <dbReference type="Pfam" id="PF00347"/>
    </source>
</evidence>
<dbReference type="FunFam" id="3.90.930.12:FF:000001">
    <property type="entry name" value="50S ribosomal protein L6"/>
    <property type="match status" value="1"/>
</dbReference>
<evidence type="ECO:0000256" key="4">
    <source>
        <dbReference type="HAMAP-Rule" id="MF_01365"/>
    </source>
</evidence>
<dbReference type="InterPro" id="IPR020040">
    <property type="entry name" value="Ribosomal_uL6_a/b-dom"/>
</dbReference>
<accession>A0A2M7Z7J2</accession>
<dbReference type="NCBIfam" id="TIGR03654">
    <property type="entry name" value="L6_bact"/>
    <property type="match status" value="1"/>
</dbReference>
<dbReference type="AlphaFoldDB" id="A0A2M7Z7J2"/>
<dbReference type="GO" id="GO:0002181">
    <property type="term" value="P:cytoplasmic translation"/>
    <property type="evidence" value="ECO:0007669"/>
    <property type="project" value="TreeGrafter"/>
</dbReference>
<dbReference type="PROSITE" id="PS00525">
    <property type="entry name" value="RIBOSOMAL_L6_1"/>
    <property type="match status" value="1"/>
</dbReference>
<dbReference type="PANTHER" id="PTHR11655:SF14">
    <property type="entry name" value="LARGE RIBOSOMAL SUBUNIT PROTEIN UL6M"/>
    <property type="match status" value="1"/>
</dbReference>
<dbReference type="Pfam" id="PF00347">
    <property type="entry name" value="Ribosomal_L6"/>
    <property type="match status" value="2"/>
</dbReference>